<dbReference type="GO" id="GO:0005737">
    <property type="term" value="C:cytoplasm"/>
    <property type="evidence" value="ECO:0007669"/>
    <property type="project" value="TreeGrafter"/>
</dbReference>
<keyword evidence="3 5" id="KW-0647">Proteasome</keyword>
<dbReference type="SUPFAM" id="SSF56235">
    <property type="entry name" value="N-terminal nucleophile aminohydrolases (Ntn hydrolases)"/>
    <property type="match status" value="1"/>
</dbReference>
<dbReference type="CDD" id="cd03757">
    <property type="entry name" value="proteasome_beta_type_1"/>
    <property type="match status" value="1"/>
</dbReference>
<dbReference type="GeneID" id="23614497"/>
<dbReference type="STRING" id="3075.A0A087SF84"/>
<dbReference type="FunFam" id="3.60.20.10:FF:000027">
    <property type="entry name" value="Proteasome subunit beta type-6"/>
    <property type="match status" value="1"/>
</dbReference>
<evidence type="ECO:0000313" key="6">
    <source>
        <dbReference type="Proteomes" id="UP000028924"/>
    </source>
</evidence>
<dbReference type="PANTHER" id="PTHR32194:SF2">
    <property type="entry name" value="PROTEASOME SUBUNIT BETA TYPE-1"/>
    <property type="match status" value="1"/>
</dbReference>
<dbReference type="InterPro" id="IPR023333">
    <property type="entry name" value="Proteasome_suB-type"/>
</dbReference>
<proteinExistence type="predicted"/>
<dbReference type="Proteomes" id="UP000028924">
    <property type="component" value="Unassembled WGS sequence"/>
</dbReference>
<evidence type="ECO:0000256" key="1">
    <source>
        <dbReference type="ARBA" id="ARBA00004123"/>
    </source>
</evidence>
<dbReference type="Gene3D" id="3.60.20.10">
    <property type="entry name" value="Glutamine Phosphoribosylpyrophosphate, subunit 1, domain 1"/>
    <property type="match status" value="1"/>
</dbReference>
<comment type="subcellular location">
    <subcellularLocation>
        <location evidence="1">Nucleus</location>
    </subcellularLocation>
</comment>
<dbReference type="InterPro" id="IPR029055">
    <property type="entry name" value="Ntn_hydrolases_N"/>
</dbReference>
<dbReference type="PROSITE" id="PS00854">
    <property type="entry name" value="PROTEASOME_BETA_1"/>
    <property type="match status" value="1"/>
</dbReference>
<reference evidence="5 6" key="1">
    <citation type="journal article" date="2014" name="BMC Genomics">
        <title>Oil accumulation mechanisms of the oleaginous microalga Chlorella protothecoides revealed through its genome, transcriptomes, and proteomes.</title>
        <authorList>
            <person name="Gao C."/>
            <person name="Wang Y."/>
            <person name="Shen Y."/>
            <person name="Yan D."/>
            <person name="He X."/>
            <person name="Dai J."/>
            <person name="Wu Q."/>
        </authorList>
    </citation>
    <scope>NUCLEOTIDE SEQUENCE [LARGE SCALE GENOMIC DNA]</scope>
    <source>
        <strain evidence="5 6">0710</strain>
    </source>
</reference>
<dbReference type="PROSITE" id="PS51476">
    <property type="entry name" value="PROTEASOME_BETA_2"/>
    <property type="match status" value="1"/>
</dbReference>
<dbReference type="KEGG" id="apro:F751_3106"/>
<gene>
    <name evidence="5" type="ORF">F751_3106</name>
</gene>
<evidence type="ECO:0000256" key="2">
    <source>
        <dbReference type="ARBA" id="ARBA00022490"/>
    </source>
</evidence>
<protein>
    <submittedName>
        <fullName evidence="5">Proteasome subunit beta type-1</fullName>
    </submittedName>
</protein>
<evidence type="ECO:0000256" key="3">
    <source>
        <dbReference type="ARBA" id="ARBA00022942"/>
    </source>
</evidence>
<evidence type="ECO:0000256" key="4">
    <source>
        <dbReference type="ARBA" id="ARBA00023242"/>
    </source>
</evidence>
<evidence type="ECO:0000313" key="5">
    <source>
        <dbReference type="EMBL" id="KFM24388.1"/>
    </source>
</evidence>
<dbReference type="GO" id="GO:0005634">
    <property type="term" value="C:nucleus"/>
    <property type="evidence" value="ECO:0007669"/>
    <property type="project" value="UniProtKB-SubCell"/>
</dbReference>
<dbReference type="GO" id="GO:0005839">
    <property type="term" value="C:proteasome core complex"/>
    <property type="evidence" value="ECO:0007669"/>
    <property type="project" value="InterPro"/>
</dbReference>
<dbReference type="InterPro" id="IPR001353">
    <property type="entry name" value="Proteasome_sua/b"/>
</dbReference>
<keyword evidence="4" id="KW-0539">Nucleus</keyword>
<dbReference type="EMBL" id="KL662107">
    <property type="protein sequence ID" value="KFM24388.1"/>
    <property type="molecule type" value="Genomic_DNA"/>
</dbReference>
<dbReference type="AlphaFoldDB" id="A0A087SF84"/>
<accession>A0A087SF84</accession>
<sequence>MAQLQARCQEDEWVVDLLHVSGKMDVLITDLLSHEAWCTHVLPSLLEEAQASECSTVNIALYSLQSHSGVLAALLEVAFFHEKVLEDSDEDLLLELGGWCVRRLVDAQGLGEGKGGEDQATDGPTKETAAGLDLAGLQLATYAITIVRYLVDHGRQSAPSLLTHLMDTLDLLHLACRLLLAPPWRDAPSGRAFQDGAWRPVPPPNRRALLPQEVQAWLTVHGAVRDEGVRARLDATPTRRAALCALGPPLGNGVLTQMPGNTCPAGKLSVRLEVYRLAKESAWGWWATYDYVANDEPCQEVQPSEGQRGRRQVMVLQAGAGGGEPRALPARGKIVVMTEGRLPMEAGFMLPASESKYDDNGGTVVAVAGNDYCIVGGSKRLSTGYSILTRDQSKILSLSPKVVIASAGMQADRDALHKTLHSRHVMYAFNHRKPMSCPAMAQLLSNTLYYKRFFPYYTFNICAGLDEEGRGAVYTYDAIGSYERVGYGCQGSGKELMQPVLDSQLKAASPLLLPPQPWLSSLPLEVAIDLVKSAFTSAGERDIYTGDDVEILIMTKDGVEVQTLELKRD</sequence>
<keyword evidence="6" id="KW-1185">Reference proteome</keyword>
<dbReference type="Pfam" id="PF00227">
    <property type="entry name" value="Proteasome"/>
    <property type="match status" value="1"/>
</dbReference>
<keyword evidence="2" id="KW-0963">Cytoplasm</keyword>
<dbReference type="PANTHER" id="PTHR32194">
    <property type="entry name" value="METALLOPROTEASE TLDD"/>
    <property type="match status" value="1"/>
</dbReference>
<dbReference type="OrthoDB" id="268479at2759"/>
<dbReference type="RefSeq" id="XP_011397276.1">
    <property type="nucleotide sequence ID" value="XM_011398974.1"/>
</dbReference>
<dbReference type="eggNOG" id="KOG0179">
    <property type="taxonomic scope" value="Eukaryota"/>
</dbReference>
<organism evidence="5 6">
    <name type="scientific">Auxenochlorella protothecoides</name>
    <name type="common">Green microalga</name>
    <name type="synonym">Chlorella protothecoides</name>
    <dbReference type="NCBI Taxonomy" id="3075"/>
    <lineage>
        <taxon>Eukaryota</taxon>
        <taxon>Viridiplantae</taxon>
        <taxon>Chlorophyta</taxon>
        <taxon>core chlorophytes</taxon>
        <taxon>Trebouxiophyceae</taxon>
        <taxon>Chlorellales</taxon>
        <taxon>Chlorellaceae</taxon>
        <taxon>Auxenochlorella</taxon>
    </lineage>
</organism>
<dbReference type="GO" id="GO:0051603">
    <property type="term" value="P:proteolysis involved in protein catabolic process"/>
    <property type="evidence" value="ECO:0007669"/>
    <property type="project" value="InterPro"/>
</dbReference>
<name>A0A087SF84_AUXPR</name>
<dbReference type="InterPro" id="IPR016050">
    <property type="entry name" value="Proteasome_bsu_CS"/>
</dbReference>